<dbReference type="AlphaFoldDB" id="A0A0Q0UDB2"/>
<dbReference type="EMBL" id="LKEV01000005">
    <property type="protein sequence ID" value="KQB85888.1"/>
    <property type="molecule type" value="Genomic_DNA"/>
</dbReference>
<name>A0A0Q0UDB2_9CORY</name>
<feature type="transmembrane region" description="Helical" evidence="1">
    <location>
        <begin position="6"/>
        <end position="30"/>
    </location>
</feature>
<protein>
    <submittedName>
        <fullName evidence="2">Uncharacterized protein</fullName>
    </submittedName>
</protein>
<reference evidence="2 3" key="1">
    <citation type="submission" date="2015-10" db="EMBL/GenBank/DDBJ databases">
        <title>Corynebacteirum lowii and Corynebacterium oculi species nova, derived from human clinical disease and and emended description of Corynebacterium mastiditis.</title>
        <authorList>
            <person name="Bernard K."/>
            <person name="Pacheco A.L."/>
            <person name="Mcdougall C."/>
            <person name="Burtx T."/>
            <person name="Weibe D."/>
            <person name="Tyler S."/>
            <person name="Olson A.B."/>
            <person name="Cnockaert M."/>
            <person name="Eguchi H."/>
            <person name="Kuwahara T."/>
            <person name="Nakayama-Imaohji H."/>
            <person name="Boudewijins M."/>
            <person name="Van Hoecke F."/>
            <person name="Bernier A.-M."/>
            <person name="Vandamme P."/>
        </authorList>
    </citation>
    <scope>NUCLEOTIDE SEQUENCE [LARGE SCALE GENOMIC DNA]</scope>
    <source>
        <strain evidence="2 3">NML 130206</strain>
    </source>
</reference>
<keyword evidence="1" id="KW-1133">Transmembrane helix</keyword>
<evidence type="ECO:0000313" key="3">
    <source>
        <dbReference type="Proteomes" id="UP000050488"/>
    </source>
</evidence>
<organism evidence="2 3">
    <name type="scientific">Corynebacterium lowii</name>
    <dbReference type="NCBI Taxonomy" id="1544413"/>
    <lineage>
        <taxon>Bacteria</taxon>
        <taxon>Bacillati</taxon>
        <taxon>Actinomycetota</taxon>
        <taxon>Actinomycetes</taxon>
        <taxon>Mycobacteriales</taxon>
        <taxon>Corynebacteriaceae</taxon>
        <taxon>Corynebacterium</taxon>
    </lineage>
</organism>
<keyword evidence="1" id="KW-0472">Membrane</keyword>
<proteinExistence type="predicted"/>
<keyword evidence="3" id="KW-1185">Reference proteome</keyword>
<keyword evidence="1" id="KW-0812">Transmembrane</keyword>
<sequence length="39" mass="3726">MPASPLAGWPGAAALAGITALAAVLCILAWHGAAEGTKP</sequence>
<accession>A0A0Q0UDB2</accession>
<dbReference type="Proteomes" id="UP000050488">
    <property type="component" value="Unassembled WGS sequence"/>
</dbReference>
<evidence type="ECO:0000313" key="2">
    <source>
        <dbReference type="EMBL" id="KQB85888.1"/>
    </source>
</evidence>
<dbReference type="STRING" id="1544413.Clow_01628"/>
<comment type="caution">
    <text evidence="2">The sequence shown here is derived from an EMBL/GenBank/DDBJ whole genome shotgun (WGS) entry which is preliminary data.</text>
</comment>
<gene>
    <name evidence="2" type="ORF">Clow_01628</name>
</gene>
<evidence type="ECO:0000256" key="1">
    <source>
        <dbReference type="SAM" id="Phobius"/>
    </source>
</evidence>